<dbReference type="GO" id="GO:0016020">
    <property type="term" value="C:membrane"/>
    <property type="evidence" value="ECO:0007669"/>
    <property type="project" value="UniProtKB-SubCell"/>
</dbReference>
<keyword evidence="7 8" id="KW-0472">Membrane</keyword>
<dbReference type="PANTHER" id="PTHR21461:SF83">
    <property type="entry name" value="GLYCOSYLTRANSFERASE FAMILY 92 PROTEIN"/>
    <property type="match status" value="1"/>
</dbReference>
<feature type="transmembrane region" description="Helical" evidence="8">
    <location>
        <begin position="7"/>
        <end position="25"/>
    </location>
</feature>
<keyword evidence="10" id="KW-1185">Reference proteome</keyword>
<dbReference type="FunCoup" id="A0A7R8YWD8">
    <property type="interactions" value="119"/>
</dbReference>
<keyword evidence="3 8" id="KW-0328">Glycosyltransferase</keyword>
<keyword evidence="4 8" id="KW-0808">Transferase</keyword>
<accession>A0A7R8YWD8</accession>
<protein>
    <recommendedName>
        <fullName evidence="8">Glycosyltransferase family 92 protein</fullName>
        <ecNumber evidence="8">2.4.1.-</ecNumber>
    </recommendedName>
</protein>
<evidence type="ECO:0000256" key="7">
    <source>
        <dbReference type="ARBA" id="ARBA00023136"/>
    </source>
</evidence>
<evidence type="ECO:0000313" key="10">
    <source>
        <dbReference type="Proteomes" id="UP000594454"/>
    </source>
</evidence>
<evidence type="ECO:0000313" key="9">
    <source>
        <dbReference type="EMBL" id="CAD7087244.1"/>
    </source>
</evidence>
<evidence type="ECO:0000256" key="6">
    <source>
        <dbReference type="ARBA" id="ARBA00022989"/>
    </source>
</evidence>
<keyword evidence="5 8" id="KW-0812">Transmembrane</keyword>
<dbReference type="OMA" id="EYKYIWF"/>
<dbReference type="OrthoDB" id="2017643at2759"/>
<keyword evidence="6 8" id="KW-1133">Transmembrane helix</keyword>
<evidence type="ECO:0000256" key="1">
    <source>
        <dbReference type="ARBA" id="ARBA00004167"/>
    </source>
</evidence>
<evidence type="ECO:0000256" key="4">
    <source>
        <dbReference type="ARBA" id="ARBA00022679"/>
    </source>
</evidence>
<sequence>MPKSRVILKILFSLSVWSFVMIGLFKLHGNNVILQEHVPVPISGRLLLQKDNKYMDPTSTTTDRNVPADVLVDNRTVMDDEQLVRDVESRLPSLPIAYWSKNKNFLQQKSSTCAKYPSIFELEFNNIYWQTMRTSNGTFQLFGAYYDIRKHSRIGPTVRILGMINRIEPKVKTFCQFWFDGQKEPFIVKTFEYKYIWYNKWGNYKQGIYQPYLIACQIPKPFHHVVPSSVSMVEKECDTATNNLRVIYNRPQDDQKKGFAVCVKGLDFLYDDLSVRLVEWIELLNILGAEKIYFYELQVHPNISKVLRHYEQMGKVQVTPLTLPGGQPNVPGFQHLYLTKKTNHKRQNEVIPYNDCLYKNLYLYDYIALLDIDEVIMPKHDDMTWGDLMKRIIPKAEKIKPEGYPSYNVRNVYFLDDHKHDHGWYKEVPKYMHMLQHVYRSQNYTKPNQYVKCFHNPERVLTLHNHFPLACLGGVCKSYPIDTEDAQLQHYRADCVKTLKKSCEEYREHSIEDRTIWKYKDELVKRSMKTLDTLGFFKRSSVTGPNASGSDGRGSAGLTER</sequence>
<evidence type="ECO:0000256" key="3">
    <source>
        <dbReference type="ARBA" id="ARBA00022676"/>
    </source>
</evidence>
<evidence type="ECO:0000256" key="8">
    <source>
        <dbReference type="RuleBase" id="RU366017"/>
    </source>
</evidence>
<reference evidence="9 10" key="1">
    <citation type="submission" date="2020-11" db="EMBL/GenBank/DDBJ databases">
        <authorList>
            <person name="Wallbank WR R."/>
            <person name="Pardo Diaz C."/>
            <person name="Kozak K."/>
            <person name="Martin S."/>
            <person name="Jiggins C."/>
            <person name="Moest M."/>
            <person name="Warren A I."/>
            <person name="Generalovic N T."/>
            <person name="Byers J.R.P. K."/>
            <person name="Montejo-Kovacevich G."/>
            <person name="Yen C E."/>
        </authorList>
    </citation>
    <scope>NUCLEOTIDE SEQUENCE [LARGE SCALE GENOMIC DNA]</scope>
</reference>
<name>A0A7R8YWD8_HERIL</name>
<dbReference type="Pfam" id="PF01697">
    <property type="entry name" value="Glyco_transf_92"/>
    <property type="match status" value="1"/>
</dbReference>
<dbReference type="Proteomes" id="UP000594454">
    <property type="component" value="Chromosome 4"/>
</dbReference>
<comment type="subcellular location">
    <subcellularLocation>
        <location evidence="1">Membrane</location>
        <topology evidence="1">Single-pass membrane protein</topology>
    </subcellularLocation>
</comment>
<evidence type="ECO:0000256" key="5">
    <source>
        <dbReference type="ARBA" id="ARBA00022692"/>
    </source>
</evidence>
<dbReference type="InterPro" id="IPR008166">
    <property type="entry name" value="Glyco_transf_92"/>
</dbReference>
<dbReference type="PANTHER" id="PTHR21461">
    <property type="entry name" value="GLYCOSYLTRANSFERASE FAMILY 92 PROTEIN"/>
    <property type="match status" value="1"/>
</dbReference>
<dbReference type="EMBL" id="LR899012">
    <property type="protein sequence ID" value="CAD7087244.1"/>
    <property type="molecule type" value="Genomic_DNA"/>
</dbReference>
<evidence type="ECO:0000256" key="2">
    <source>
        <dbReference type="ARBA" id="ARBA00007647"/>
    </source>
</evidence>
<dbReference type="InParanoid" id="A0A7R8YWD8"/>
<dbReference type="GO" id="GO:0005737">
    <property type="term" value="C:cytoplasm"/>
    <property type="evidence" value="ECO:0007669"/>
    <property type="project" value="TreeGrafter"/>
</dbReference>
<dbReference type="GO" id="GO:0016757">
    <property type="term" value="F:glycosyltransferase activity"/>
    <property type="evidence" value="ECO:0007669"/>
    <property type="project" value="UniProtKB-UniRule"/>
</dbReference>
<organism evidence="9 10">
    <name type="scientific">Hermetia illucens</name>
    <name type="common">Black soldier fly</name>
    <dbReference type="NCBI Taxonomy" id="343691"/>
    <lineage>
        <taxon>Eukaryota</taxon>
        <taxon>Metazoa</taxon>
        <taxon>Ecdysozoa</taxon>
        <taxon>Arthropoda</taxon>
        <taxon>Hexapoda</taxon>
        <taxon>Insecta</taxon>
        <taxon>Pterygota</taxon>
        <taxon>Neoptera</taxon>
        <taxon>Endopterygota</taxon>
        <taxon>Diptera</taxon>
        <taxon>Brachycera</taxon>
        <taxon>Stratiomyomorpha</taxon>
        <taxon>Stratiomyidae</taxon>
        <taxon>Hermetiinae</taxon>
        <taxon>Hermetia</taxon>
    </lineage>
</organism>
<dbReference type="AlphaFoldDB" id="A0A7R8YWD8"/>
<proteinExistence type="inferred from homology"/>
<gene>
    <name evidence="9" type="ORF">HERILL_LOCUS9963</name>
</gene>
<comment type="similarity">
    <text evidence="2 8">Belongs to the glycosyltransferase 92 family.</text>
</comment>
<dbReference type="EC" id="2.4.1.-" evidence="8"/>